<protein>
    <submittedName>
        <fullName evidence="3">Uncharacterized protein</fullName>
    </submittedName>
</protein>
<reference evidence="3" key="1">
    <citation type="submission" date="2022-11" db="UniProtKB">
        <authorList>
            <consortium name="WormBaseParasite"/>
        </authorList>
    </citation>
    <scope>IDENTIFICATION</scope>
</reference>
<evidence type="ECO:0000313" key="3">
    <source>
        <dbReference type="WBParaSite" id="nRc.2.0.1.t14310-RA"/>
    </source>
</evidence>
<feature type="region of interest" description="Disordered" evidence="1">
    <location>
        <begin position="168"/>
        <end position="188"/>
    </location>
</feature>
<organism evidence="2 3">
    <name type="scientific">Romanomermis culicivorax</name>
    <name type="common">Nematode worm</name>
    <dbReference type="NCBI Taxonomy" id="13658"/>
    <lineage>
        <taxon>Eukaryota</taxon>
        <taxon>Metazoa</taxon>
        <taxon>Ecdysozoa</taxon>
        <taxon>Nematoda</taxon>
        <taxon>Enoplea</taxon>
        <taxon>Dorylaimia</taxon>
        <taxon>Mermithida</taxon>
        <taxon>Mermithoidea</taxon>
        <taxon>Mermithidae</taxon>
        <taxon>Romanomermis</taxon>
    </lineage>
</organism>
<accession>A0A915IKG1</accession>
<proteinExistence type="predicted"/>
<dbReference type="AlphaFoldDB" id="A0A915IKG1"/>
<evidence type="ECO:0000256" key="1">
    <source>
        <dbReference type="SAM" id="MobiDB-lite"/>
    </source>
</evidence>
<name>A0A915IKG1_ROMCU</name>
<keyword evidence="2" id="KW-1185">Reference proteome</keyword>
<dbReference type="WBParaSite" id="nRc.2.0.1.t14310-RA">
    <property type="protein sequence ID" value="nRc.2.0.1.t14310-RA"/>
    <property type="gene ID" value="nRc.2.0.1.g14310"/>
</dbReference>
<dbReference type="Proteomes" id="UP000887565">
    <property type="component" value="Unplaced"/>
</dbReference>
<sequence>MNFYPTRRRCDILAPVIGTPALHETDSNGTHTSQCVNAFETVLDAIRTLNENSRITQTFGVNFATNIFAMYYNCFLAEKNTFFPKDLFAIWRKTIFSPTKQFGEKNRSEKYLNYYSHLLYHQKKISGHRDRQGSFDNYVCKEECYLLCLPTCFRASTTAGERLTFAKRPKQKRSALDGSQKPSTVKEG</sequence>
<evidence type="ECO:0000313" key="2">
    <source>
        <dbReference type="Proteomes" id="UP000887565"/>
    </source>
</evidence>